<protein>
    <submittedName>
        <fullName evidence="1">Uncharacterized protein</fullName>
    </submittedName>
</protein>
<name>A0A199UBM2_MANES</name>
<gene>
    <name evidence="1" type="ORF">MANES_S034800</name>
</gene>
<proteinExistence type="predicted"/>
<organism evidence="1">
    <name type="scientific">Manihot esculenta</name>
    <name type="common">Cassava</name>
    <name type="synonym">Jatropha manihot</name>
    <dbReference type="NCBI Taxonomy" id="3983"/>
    <lineage>
        <taxon>Eukaryota</taxon>
        <taxon>Viridiplantae</taxon>
        <taxon>Streptophyta</taxon>
        <taxon>Embryophyta</taxon>
        <taxon>Tracheophyta</taxon>
        <taxon>Spermatophyta</taxon>
        <taxon>Magnoliopsida</taxon>
        <taxon>eudicotyledons</taxon>
        <taxon>Gunneridae</taxon>
        <taxon>Pentapetalae</taxon>
        <taxon>rosids</taxon>
        <taxon>fabids</taxon>
        <taxon>Malpighiales</taxon>
        <taxon>Euphorbiaceae</taxon>
        <taxon>Crotonoideae</taxon>
        <taxon>Manihoteae</taxon>
        <taxon>Manihot</taxon>
    </lineage>
</organism>
<dbReference type="AlphaFoldDB" id="A0A199UBM2"/>
<sequence length="37" mass="4070">MDQLQKVIIKILNSASPGKIYGYGYGPAAKILVRSFE</sequence>
<dbReference type="EMBL" id="KV450539">
    <property type="protein sequence ID" value="OAY22037.1"/>
    <property type="molecule type" value="Genomic_DNA"/>
</dbReference>
<evidence type="ECO:0000313" key="1">
    <source>
        <dbReference type="EMBL" id="OAY22037.1"/>
    </source>
</evidence>
<reference evidence="1" key="1">
    <citation type="submission" date="2016-02" db="EMBL/GenBank/DDBJ databases">
        <title>WGS assembly of Manihot esculenta.</title>
        <authorList>
            <person name="Bredeson J.V."/>
            <person name="Prochnik S.E."/>
            <person name="Lyons J.B."/>
            <person name="Schmutz J."/>
            <person name="Grimwood J."/>
            <person name="Vrebalov J."/>
            <person name="Bart R.S."/>
            <person name="Amuge T."/>
            <person name="Ferguson M.E."/>
            <person name="Green R."/>
            <person name="Putnam N."/>
            <person name="Stites J."/>
            <person name="Rounsley S."/>
            <person name="Rokhsar D.S."/>
        </authorList>
    </citation>
    <scope>NUCLEOTIDE SEQUENCE [LARGE SCALE GENOMIC DNA]</scope>
    <source>
        <tissue evidence="1">Leaf</tissue>
    </source>
</reference>
<accession>A0A199UBM2</accession>